<dbReference type="InterPro" id="IPR011074">
    <property type="entry name" value="CRAL/TRIO_N_dom"/>
</dbReference>
<reference evidence="2" key="1">
    <citation type="journal article" date="2023" name="Nat. Commun.">
        <title>Diploid and tetraploid genomes of Acorus and the evolution of monocots.</title>
        <authorList>
            <person name="Ma L."/>
            <person name="Liu K.W."/>
            <person name="Li Z."/>
            <person name="Hsiao Y.Y."/>
            <person name="Qi Y."/>
            <person name="Fu T."/>
            <person name="Tang G.D."/>
            <person name="Zhang D."/>
            <person name="Sun W.H."/>
            <person name="Liu D.K."/>
            <person name="Li Y."/>
            <person name="Chen G.Z."/>
            <person name="Liu X.D."/>
            <person name="Liao X.Y."/>
            <person name="Jiang Y.T."/>
            <person name="Yu X."/>
            <person name="Hao Y."/>
            <person name="Huang J."/>
            <person name="Zhao X.W."/>
            <person name="Ke S."/>
            <person name="Chen Y.Y."/>
            <person name="Wu W.L."/>
            <person name="Hsu J.L."/>
            <person name="Lin Y.F."/>
            <person name="Huang M.D."/>
            <person name="Li C.Y."/>
            <person name="Huang L."/>
            <person name="Wang Z.W."/>
            <person name="Zhao X."/>
            <person name="Zhong W.Y."/>
            <person name="Peng D.H."/>
            <person name="Ahmad S."/>
            <person name="Lan S."/>
            <person name="Zhang J.S."/>
            <person name="Tsai W.C."/>
            <person name="Van de Peer Y."/>
            <person name="Liu Z.J."/>
        </authorList>
    </citation>
    <scope>NUCLEOTIDE SEQUENCE</scope>
    <source>
        <strain evidence="2">SCP</strain>
    </source>
</reference>
<name>A0AAV9B445_ACOGR</name>
<dbReference type="Gene3D" id="3.40.525.10">
    <property type="entry name" value="CRAL-TRIO lipid binding domain"/>
    <property type="match status" value="1"/>
</dbReference>
<dbReference type="Pfam" id="PF00650">
    <property type="entry name" value="CRAL_TRIO"/>
    <property type="match status" value="1"/>
</dbReference>
<evidence type="ECO:0000259" key="1">
    <source>
        <dbReference type="PROSITE" id="PS50191"/>
    </source>
</evidence>
<dbReference type="SUPFAM" id="SSF46938">
    <property type="entry name" value="CRAL/TRIO N-terminal domain"/>
    <property type="match status" value="1"/>
</dbReference>
<gene>
    <name evidence="2" type="ORF">QJS04_geneDACA020988</name>
</gene>
<feature type="domain" description="CRAL-TRIO" evidence="1">
    <location>
        <begin position="76"/>
        <end position="238"/>
    </location>
</feature>
<dbReference type="SUPFAM" id="SSF52087">
    <property type="entry name" value="CRAL/TRIO domain"/>
    <property type="match status" value="1"/>
</dbReference>
<dbReference type="EMBL" id="JAUJYN010000005">
    <property type="protein sequence ID" value="KAK1271128.1"/>
    <property type="molecule type" value="Genomic_DNA"/>
</dbReference>
<accession>A0AAV9B445</accession>
<sequence>MDLRDPHEASDEREQKKLALMRAFVEREDPASKEVDDLELRRFLRAREQDIEKASKQLLKSLKWRRTAVPNGFISESEIPNELEQDKVFMQGFDKKGSPIAVVLGAKHFQTNTTPDQFKRMVAYALDKFCASMPRGQEKFTVIGDLQNWGYANCDIRAYIASLDIMQSYYPERLGKVFIIHVPYIFWAAWKIVYPFIDQKTRKKFVFVEDKKLKETLLQDIEESQLPDIYGGKLQLVPIQGSSS</sequence>
<dbReference type="PANTHER" id="PTHR46277:SF3">
    <property type="entry name" value="BINDING PROTEIN, PUTATIVE-RELATED"/>
    <property type="match status" value="1"/>
</dbReference>
<evidence type="ECO:0000313" key="2">
    <source>
        <dbReference type="EMBL" id="KAK1271128.1"/>
    </source>
</evidence>
<protein>
    <submittedName>
        <fullName evidence="2">Patellin-5</fullName>
    </submittedName>
</protein>
<dbReference type="SMART" id="SM00516">
    <property type="entry name" value="SEC14"/>
    <property type="match status" value="1"/>
</dbReference>
<dbReference type="InterPro" id="IPR001251">
    <property type="entry name" value="CRAL-TRIO_dom"/>
</dbReference>
<proteinExistence type="predicted"/>
<dbReference type="InterPro" id="IPR036273">
    <property type="entry name" value="CRAL/TRIO_N_dom_sf"/>
</dbReference>
<dbReference type="SMART" id="SM01100">
    <property type="entry name" value="CRAL_TRIO_N"/>
    <property type="match status" value="1"/>
</dbReference>
<dbReference type="CDD" id="cd00170">
    <property type="entry name" value="SEC14"/>
    <property type="match status" value="1"/>
</dbReference>
<reference evidence="2" key="2">
    <citation type="submission" date="2023-06" db="EMBL/GenBank/DDBJ databases">
        <authorList>
            <person name="Ma L."/>
            <person name="Liu K.-W."/>
            <person name="Li Z."/>
            <person name="Hsiao Y.-Y."/>
            <person name="Qi Y."/>
            <person name="Fu T."/>
            <person name="Tang G."/>
            <person name="Zhang D."/>
            <person name="Sun W.-H."/>
            <person name="Liu D.-K."/>
            <person name="Li Y."/>
            <person name="Chen G.-Z."/>
            <person name="Liu X.-D."/>
            <person name="Liao X.-Y."/>
            <person name="Jiang Y.-T."/>
            <person name="Yu X."/>
            <person name="Hao Y."/>
            <person name="Huang J."/>
            <person name="Zhao X.-W."/>
            <person name="Ke S."/>
            <person name="Chen Y.-Y."/>
            <person name="Wu W.-L."/>
            <person name="Hsu J.-L."/>
            <person name="Lin Y.-F."/>
            <person name="Huang M.-D."/>
            <person name="Li C.-Y."/>
            <person name="Huang L."/>
            <person name="Wang Z.-W."/>
            <person name="Zhao X."/>
            <person name="Zhong W.-Y."/>
            <person name="Peng D.-H."/>
            <person name="Ahmad S."/>
            <person name="Lan S."/>
            <person name="Zhang J.-S."/>
            <person name="Tsai W.-C."/>
            <person name="Van De Peer Y."/>
            <person name="Liu Z.-J."/>
        </authorList>
    </citation>
    <scope>NUCLEOTIDE SEQUENCE</scope>
    <source>
        <strain evidence="2">SCP</strain>
        <tissue evidence="2">Leaves</tissue>
    </source>
</reference>
<keyword evidence="3" id="KW-1185">Reference proteome</keyword>
<comment type="caution">
    <text evidence="2">The sequence shown here is derived from an EMBL/GenBank/DDBJ whole genome shotgun (WGS) entry which is preliminary data.</text>
</comment>
<dbReference type="PANTHER" id="PTHR46277">
    <property type="entry name" value="OS03G0850700 PROTEIN"/>
    <property type="match status" value="1"/>
</dbReference>
<organism evidence="2 3">
    <name type="scientific">Acorus gramineus</name>
    <name type="common">Dwarf sweet flag</name>
    <dbReference type="NCBI Taxonomy" id="55184"/>
    <lineage>
        <taxon>Eukaryota</taxon>
        <taxon>Viridiplantae</taxon>
        <taxon>Streptophyta</taxon>
        <taxon>Embryophyta</taxon>
        <taxon>Tracheophyta</taxon>
        <taxon>Spermatophyta</taxon>
        <taxon>Magnoliopsida</taxon>
        <taxon>Liliopsida</taxon>
        <taxon>Acoraceae</taxon>
        <taxon>Acorus</taxon>
    </lineage>
</organism>
<dbReference type="Proteomes" id="UP001179952">
    <property type="component" value="Unassembled WGS sequence"/>
</dbReference>
<dbReference type="PROSITE" id="PS50191">
    <property type="entry name" value="CRAL_TRIO"/>
    <property type="match status" value="1"/>
</dbReference>
<evidence type="ECO:0000313" key="3">
    <source>
        <dbReference type="Proteomes" id="UP001179952"/>
    </source>
</evidence>
<dbReference type="AlphaFoldDB" id="A0AAV9B445"/>
<dbReference type="InterPro" id="IPR036865">
    <property type="entry name" value="CRAL-TRIO_dom_sf"/>
</dbReference>